<keyword evidence="8 9" id="KW-0807">Transducer</keyword>
<dbReference type="PRINTS" id="PR00245">
    <property type="entry name" value="OLFACTORYR"/>
</dbReference>
<name>A0A674IIC6_9SAUR</name>
<dbReference type="InParanoid" id="A0A674IIC6"/>
<evidence type="ECO:0000256" key="3">
    <source>
        <dbReference type="ARBA" id="ARBA00022606"/>
    </source>
</evidence>
<feature type="transmembrane region" description="Helical" evidence="10">
    <location>
        <begin position="39"/>
        <end position="64"/>
    </location>
</feature>
<comment type="similarity">
    <text evidence="9">Belongs to the G-protein coupled receptor 1 family.</text>
</comment>
<dbReference type="PROSITE" id="PS00237">
    <property type="entry name" value="G_PROTEIN_RECEP_F1_1"/>
    <property type="match status" value="1"/>
</dbReference>
<keyword evidence="7 10" id="KW-0472">Membrane</keyword>
<dbReference type="GO" id="GO:0004984">
    <property type="term" value="F:olfactory receptor activity"/>
    <property type="evidence" value="ECO:0007669"/>
    <property type="project" value="InterPro"/>
</dbReference>
<keyword evidence="5 10" id="KW-0552">Olfaction</keyword>
<evidence type="ECO:0000256" key="6">
    <source>
        <dbReference type="ARBA" id="ARBA00022989"/>
    </source>
</evidence>
<dbReference type="FunFam" id="1.20.1070.10:FF:000006">
    <property type="entry name" value="Olfactory receptor"/>
    <property type="match status" value="1"/>
</dbReference>
<organism evidence="12 13">
    <name type="scientific">Terrapene triunguis</name>
    <name type="common">Three-toed box turtle</name>
    <dbReference type="NCBI Taxonomy" id="2587831"/>
    <lineage>
        <taxon>Eukaryota</taxon>
        <taxon>Metazoa</taxon>
        <taxon>Chordata</taxon>
        <taxon>Craniata</taxon>
        <taxon>Vertebrata</taxon>
        <taxon>Euteleostomi</taxon>
        <taxon>Archelosauria</taxon>
        <taxon>Testudinata</taxon>
        <taxon>Testudines</taxon>
        <taxon>Cryptodira</taxon>
        <taxon>Durocryptodira</taxon>
        <taxon>Testudinoidea</taxon>
        <taxon>Emydidae</taxon>
        <taxon>Terrapene</taxon>
    </lineage>
</organism>
<reference evidence="12" key="2">
    <citation type="submission" date="2025-09" db="UniProtKB">
        <authorList>
            <consortium name="Ensembl"/>
        </authorList>
    </citation>
    <scope>IDENTIFICATION</scope>
</reference>
<proteinExistence type="inferred from homology"/>
<sequence length="328" mass="36924">TALITFFPLLRHVMSCPNTSTFSHPAVFLLVGIPGLQEAQFWIAFPFCIMYVIAVLGNVIVLCVIKTEQSLHEPMYLFLAMLAVTDLVLSTSTLPKMLSIFWLGSREIRFHACPTQMFFIHTFSSVESGLLMAMALDRYVAICCPLRHSSILSVPAIVTMGSLVLARRVLLVSPFSLLVRRLPFCQRCLISHSYCEHMAVVKLVCGDVTVSIIYGLFVAFMVVGIDLFIISVSYAMILQAILRLPYMDTRLKAFSTCASHLCVILAFYIPGLFTFLTHRFGHNVPHHVHILVANLYLLLPPILNPIVYGVQTKQIRERMLRIFQQKGI</sequence>
<dbReference type="Ensembl" id="ENSTMTT00000008909.1">
    <property type="protein sequence ID" value="ENSTMTP00000008615.1"/>
    <property type="gene ID" value="ENSTMTG00000006308.1"/>
</dbReference>
<evidence type="ECO:0000313" key="13">
    <source>
        <dbReference type="Proteomes" id="UP000472274"/>
    </source>
</evidence>
<feature type="transmembrane region" description="Helical" evidence="10">
    <location>
        <begin position="253"/>
        <end position="276"/>
    </location>
</feature>
<evidence type="ECO:0000256" key="5">
    <source>
        <dbReference type="ARBA" id="ARBA00022725"/>
    </source>
</evidence>
<dbReference type="PRINTS" id="PR00237">
    <property type="entry name" value="GPCRRHODOPSN"/>
</dbReference>
<evidence type="ECO:0000313" key="12">
    <source>
        <dbReference type="Ensembl" id="ENSTMTP00000008615.1"/>
    </source>
</evidence>
<dbReference type="GeneTree" id="ENSGT01150000286912"/>
<feature type="transmembrane region" description="Helical" evidence="10">
    <location>
        <begin position="76"/>
        <end position="98"/>
    </location>
</feature>
<evidence type="ECO:0000256" key="1">
    <source>
        <dbReference type="ARBA" id="ARBA00002936"/>
    </source>
</evidence>
<dbReference type="GO" id="GO:0005886">
    <property type="term" value="C:plasma membrane"/>
    <property type="evidence" value="ECO:0007669"/>
    <property type="project" value="UniProtKB-SubCell"/>
</dbReference>
<feature type="transmembrane region" description="Helical" evidence="10">
    <location>
        <begin position="118"/>
        <end position="139"/>
    </location>
</feature>
<dbReference type="PANTHER" id="PTHR26450:SF156">
    <property type="entry name" value="OLFACTORY RECEPTOR 52R1"/>
    <property type="match status" value="1"/>
</dbReference>
<dbReference type="Gene3D" id="1.20.1070.10">
    <property type="entry name" value="Rhodopsin 7-helix transmembrane proteins"/>
    <property type="match status" value="1"/>
</dbReference>
<keyword evidence="3 10" id="KW-0716">Sensory transduction</keyword>
<keyword evidence="9" id="KW-0675">Receptor</keyword>
<evidence type="ECO:0000259" key="11">
    <source>
        <dbReference type="PROSITE" id="PS50262"/>
    </source>
</evidence>
<comment type="function">
    <text evidence="1">Odorant receptor.</text>
</comment>
<keyword evidence="9" id="KW-0297">G-protein coupled receptor</keyword>
<evidence type="ECO:0000256" key="7">
    <source>
        <dbReference type="ARBA" id="ARBA00023136"/>
    </source>
</evidence>
<dbReference type="Proteomes" id="UP000472274">
    <property type="component" value="Unplaced"/>
</dbReference>
<feature type="transmembrane region" description="Helical" evidence="10">
    <location>
        <begin position="151"/>
        <end position="170"/>
    </location>
</feature>
<dbReference type="PANTHER" id="PTHR26450">
    <property type="entry name" value="OLFACTORY RECEPTOR 56B1-RELATED"/>
    <property type="match status" value="1"/>
</dbReference>
<dbReference type="InterPro" id="IPR050402">
    <property type="entry name" value="OR51/52/56-like"/>
</dbReference>
<dbReference type="GO" id="GO:0004930">
    <property type="term" value="F:G protein-coupled receptor activity"/>
    <property type="evidence" value="ECO:0007669"/>
    <property type="project" value="UniProtKB-KW"/>
</dbReference>
<gene>
    <name evidence="12" type="primary">LOC112114240</name>
</gene>
<dbReference type="InterPro" id="IPR000276">
    <property type="entry name" value="GPCR_Rhodpsn"/>
</dbReference>
<dbReference type="InterPro" id="IPR017452">
    <property type="entry name" value="GPCR_Rhodpsn_7TM"/>
</dbReference>
<accession>A0A674IIC6</accession>
<protein>
    <recommendedName>
        <fullName evidence="10">Olfactory receptor</fullName>
    </recommendedName>
</protein>
<dbReference type="PROSITE" id="PS50262">
    <property type="entry name" value="G_PROTEIN_RECEP_F1_2"/>
    <property type="match status" value="1"/>
</dbReference>
<feature type="transmembrane region" description="Helical" evidence="10">
    <location>
        <begin position="288"/>
        <end position="310"/>
    </location>
</feature>
<evidence type="ECO:0000256" key="8">
    <source>
        <dbReference type="ARBA" id="ARBA00023224"/>
    </source>
</evidence>
<evidence type="ECO:0000256" key="4">
    <source>
        <dbReference type="ARBA" id="ARBA00022692"/>
    </source>
</evidence>
<comment type="subcellular location">
    <subcellularLocation>
        <location evidence="10">Cell membrane</location>
        <topology evidence="10">Multi-pass membrane protein</topology>
    </subcellularLocation>
    <subcellularLocation>
        <location evidence="2">Membrane</location>
        <topology evidence="2">Multi-pass membrane protein</topology>
    </subcellularLocation>
</comment>
<keyword evidence="13" id="KW-1185">Reference proteome</keyword>
<dbReference type="InterPro" id="IPR000725">
    <property type="entry name" value="Olfact_rcpt"/>
</dbReference>
<evidence type="ECO:0000256" key="2">
    <source>
        <dbReference type="ARBA" id="ARBA00004141"/>
    </source>
</evidence>
<feature type="domain" description="G-protein coupled receptors family 1 profile" evidence="11">
    <location>
        <begin position="57"/>
        <end position="308"/>
    </location>
</feature>
<feature type="transmembrane region" description="Helical" evidence="10">
    <location>
        <begin position="212"/>
        <end position="241"/>
    </location>
</feature>
<reference evidence="12" key="1">
    <citation type="submission" date="2025-08" db="UniProtKB">
        <authorList>
            <consortium name="Ensembl"/>
        </authorList>
    </citation>
    <scope>IDENTIFICATION</scope>
</reference>
<keyword evidence="10" id="KW-1003">Cell membrane</keyword>
<dbReference type="AlphaFoldDB" id="A0A674IIC6"/>
<dbReference type="Pfam" id="PF13853">
    <property type="entry name" value="7tm_4"/>
    <property type="match status" value="1"/>
</dbReference>
<evidence type="ECO:0000256" key="9">
    <source>
        <dbReference type="RuleBase" id="RU000688"/>
    </source>
</evidence>
<dbReference type="SUPFAM" id="SSF81321">
    <property type="entry name" value="Family A G protein-coupled receptor-like"/>
    <property type="match status" value="1"/>
</dbReference>
<evidence type="ECO:0000256" key="10">
    <source>
        <dbReference type="RuleBase" id="RU363047"/>
    </source>
</evidence>
<dbReference type="CDD" id="cd15951">
    <property type="entry name" value="7tmA_OR52R_52L-like"/>
    <property type="match status" value="1"/>
</dbReference>
<keyword evidence="4 9" id="KW-0812">Transmembrane</keyword>
<keyword evidence="6 10" id="KW-1133">Transmembrane helix</keyword>